<evidence type="ECO:0000259" key="8">
    <source>
        <dbReference type="Pfam" id="PF03710"/>
    </source>
</evidence>
<dbReference type="Pfam" id="PF08335">
    <property type="entry name" value="GlnD_UR_UTase"/>
    <property type="match status" value="2"/>
</dbReference>
<dbReference type="InterPro" id="IPR013546">
    <property type="entry name" value="PII_UdlTrfase/GS_AdlTrfase"/>
</dbReference>
<dbReference type="AlphaFoldDB" id="A0A1Y1SII7"/>
<dbReference type="InterPro" id="IPR005190">
    <property type="entry name" value="GlnE_rpt_dom"/>
</dbReference>
<dbReference type="GO" id="GO:0016874">
    <property type="term" value="F:ligase activity"/>
    <property type="evidence" value="ECO:0007669"/>
    <property type="project" value="UniProtKB-KW"/>
</dbReference>
<dbReference type="GO" id="GO:0000820">
    <property type="term" value="P:regulation of glutamine family amino acid metabolic process"/>
    <property type="evidence" value="ECO:0007669"/>
    <property type="project" value="UniProtKB-UniRule"/>
</dbReference>
<feature type="region of interest" description="Adenylyl removase" evidence="7">
    <location>
        <begin position="1"/>
        <end position="432"/>
    </location>
</feature>
<dbReference type="Gene3D" id="1.20.120.330">
    <property type="entry name" value="Nucleotidyltransferases domain 2"/>
    <property type="match status" value="2"/>
</dbReference>
<evidence type="ECO:0000256" key="3">
    <source>
        <dbReference type="ARBA" id="ARBA00022741"/>
    </source>
</evidence>
<dbReference type="Pfam" id="PF03710">
    <property type="entry name" value="GlnE"/>
    <property type="match status" value="2"/>
</dbReference>
<feature type="domain" description="Glutamate-ammonia ligase adenylyltransferase repeated" evidence="8">
    <location>
        <begin position="527"/>
        <end position="766"/>
    </location>
</feature>
<dbReference type="PANTHER" id="PTHR30621:SF0">
    <property type="entry name" value="BIFUNCTIONAL GLUTAMINE SYNTHETASE ADENYLYLTRANSFERASE_ADENYLYL-REMOVING ENZYME"/>
    <property type="match status" value="1"/>
</dbReference>
<dbReference type="CDD" id="cd05401">
    <property type="entry name" value="NT_GlnE_GlnD_like"/>
    <property type="match status" value="2"/>
</dbReference>
<keyword evidence="5 7" id="KW-0460">Magnesium</keyword>
<sequence>MAFPTLDQLPDLLRPAVERAATDIQAALDALDDDARVQWPRVFAASAFVREWCVRHPQDIAAMLADRRPEIDPQAEQADFERALRRYRNQVMVRIAWQEIADLVTPQDTVGALSDLADECLQQAVSWHEKAMQRRHGQPRLRDGSSAHFAVIALGKLGGRELNYSSDVDVIFAYTGLGESDGEKPLANEQYFVRLGQRVVSCLNDRSEHGFVFRVDLRLRPFGEQSPVAHSLASLEEYYEAHGREWERYAWVKARAVAGHRDTAEQLIKTLQPFVYRRYLDFGSIAALRDMKAQIDEQVRKRGHEQDIKLGWGGIREVEFVVQVFQLVRGGAEPGLRSNSLMQAMAAVKKLGLHPAEDVDALREAYWFLRRVENCWQAQRDQQSHVLPDNEEPRLALACALGYDSWQALDARLQRDRAVVHAQFAALFAHHNDDESVGESWRAWWRGDFDTAPAEFGVRQLGEMRDKAERWFKRDEDRDAFGELLGLIVPHLEEAETTERVLAILEALIGRANYVTLLVDNAVARRELIQLCQRSPWLAQEMRLYPAVLAELLDPIRLYAPDERAVLRQRLRDNLDSLPADDIEARMDVIRRTRHATMLRIAAADVAAALPIMRVSDRLSELAEEILDAAMGEAVAQMRQRYPDLGEPNFAVIAYGKLGGLELSYTSDLDVVFVYDGGSDDLPLDPQVFYTRLAQKLIHFLATPTGAGTAYEIDTRLRPSGQSGLLVTSIQGLASYQREKAWTWEHQALIRARAVVGSEALRQQFEDLRREVLATRRERLKLLGDVRDMREKMRESLAPRDGSFHPKQSPGGMVDIEFLSQFAVLAHASSLPQVRWYTDVIRILEQLAQLELIDTADAEHLAEAYRQLRSITHQQFLTGQTQTTLLQAFEPEKTVALVERLQARLS</sequence>
<keyword evidence="11" id="KW-1185">Reference proteome</keyword>
<comment type="caution">
    <text evidence="10">The sequence shown here is derived from an EMBL/GenBank/DDBJ whole genome shotgun (WGS) entry which is preliminary data.</text>
</comment>
<organism evidence="10 11">
    <name type="scientific">Oceanococcus atlanticus</name>
    <dbReference type="NCBI Taxonomy" id="1317117"/>
    <lineage>
        <taxon>Bacteria</taxon>
        <taxon>Pseudomonadati</taxon>
        <taxon>Pseudomonadota</taxon>
        <taxon>Gammaproteobacteria</taxon>
        <taxon>Chromatiales</taxon>
        <taxon>Oceanococcaceae</taxon>
        <taxon>Oceanococcus</taxon>
    </lineage>
</organism>
<dbReference type="RefSeq" id="WP_083559755.1">
    <property type="nucleotide sequence ID" value="NZ_AQQV01000001.1"/>
</dbReference>
<comment type="similarity">
    <text evidence="7">Belongs to the GlnE family.</text>
</comment>
<gene>
    <name evidence="7" type="primary">glnE</name>
    <name evidence="10" type="ORF">ATO7_04000</name>
</gene>
<evidence type="ECO:0000256" key="6">
    <source>
        <dbReference type="ARBA" id="ARBA00023268"/>
    </source>
</evidence>
<keyword evidence="4 7" id="KW-0067">ATP-binding</keyword>
<feature type="domain" description="PII-uridylyltransferase/Glutamine-synthetase adenylyltransferase" evidence="9">
    <location>
        <begin position="289"/>
        <end position="428"/>
    </location>
</feature>
<proteinExistence type="inferred from homology"/>
<dbReference type="FunFam" id="3.30.460.10:FF:000009">
    <property type="entry name" value="Bifunctional glutamine synthetase adenylyltransferase/adenylyl-removing enzyme"/>
    <property type="match status" value="1"/>
</dbReference>
<comment type="function">
    <text evidence="7">Involved in the regulation of glutamine synthetase GlnA, a key enzyme in the process to assimilate ammonia. When cellular nitrogen levels are high, the C-terminal adenylyl transferase (AT) inactivates GlnA by covalent transfer of an adenylyl group from ATP to specific tyrosine residue of GlnA, thus reducing its activity. Conversely, when nitrogen levels are low, the N-terminal adenylyl removase (AR) activates GlnA by removing the adenylyl group by phosphorolysis, increasing its activity. The regulatory region of GlnE binds the signal transduction protein PII (GlnB) which indicates the nitrogen status of the cell.</text>
</comment>
<reference evidence="10 11" key="1">
    <citation type="submission" date="2013-04" db="EMBL/GenBank/DDBJ databases">
        <title>Oceanococcus atlanticus 22II-S10r2 Genome Sequencing.</title>
        <authorList>
            <person name="Lai Q."/>
            <person name="Li G."/>
            <person name="Shao Z."/>
        </authorList>
    </citation>
    <scope>NUCLEOTIDE SEQUENCE [LARGE SCALE GENOMIC DNA]</scope>
    <source>
        <strain evidence="10 11">22II-S10r2</strain>
    </source>
</reference>
<dbReference type="OrthoDB" id="9759366at2"/>
<evidence type="ECO:0000259" key="9">
    <source>
        <dbReference type="Pfam" id="PF08335"/>
    </source>
</evidence>
<dbReference type="PANTHER" id="PTHR30621">
    <property type="entry name" value="GLUTAMINE SYNTHETASE ADENYLYLTRANSFERASE"/>
    <property type="match status" value="1"/>
</dbReference>
<comment type="catalytic activity">
    <reaction evidence="7">
        <text>[glutamine synthetase]-O(4)-(5'-adenylyl)-L-tyrosine + phosphate = [glutamine synthetase]-L-tyrosine + ADP</text>
        <dbReference type="Rhea" id="RHEA:43716"/>
        <dbReference type="Rhea" id="RHEA-COMP:10660"/>
        <dbReference type="Rhea" id="RHEA-COMP:10661"/>
        <dbReference type="ChEBI" id="CHEBI:43474"/>
        <dbReference type="ChEBI" id="CHEBI:46858"/>
        <dbReference type="ChEBI" id="CHEBI:83624"/>
        <dbReference type="ChEBI" id="CHEBI:456216"/>
        <dbReference type="EC" id="2.7.7.89"/>
    </reaction>
</comment>
<dbReference type="GO" id="GO:0000287">
    <property type="term" value="F:magnesium ion binding"/>
    <property type="evidence" value="ECO:0007669"/>
    <property type="project" value="UniProtKB-UniRule"/>
</dbReference>
<dbReference type="FunFam" id="1.20.120.330:FF:000005">
    <property type="entry name" value="Bifunctional glutamine synthetase adenylyltransferase/adenylyl-removing enzyme"/>
    <property type="match status" value="1"/>
</dbReference>
<dbReference type="GO" id="GO:0008882">
    <property type="term" value="F:[glutamate-ammonia-ligase] adenylyltransferase activity"/>
    <property type="evidence" value="ECO:0007669"/>
    <property type="project" value="UniProtKB-UniRule"/>
</dbReference>
<name>A0A1Y1SII7_9GAMM</name>
<dbReference type="InterPro" id="IPR023057">
    <property type="entry name" value="GlnE"/>
</dbReference>
<dbReference type="Gene3D" id="1.20.120.1510">
    <property type="match status" value="1"/>
</dbReference>
<feature type="region of interest" description="Adenylyl transferase" evidence="7">
    <location>
        <begin position="432"/>
        <end position="906"/>
    </location>
</feature>
<feature type="domain" description="PII-uridylyltransferase/Glutamine-synthetase adenylyltransferase" evidence="9">
    <location>
        <begin position="789"/>
        <end position="887"/>
    </location>
</feature>
<dbReference type="EC" id="2.7.7.42" evidence="7"/>
<dbReference type="NCBIfam" id="NF008292">
    <property type="entry name" value="PRK11072.1"/>
    <property type="match status" value="1"/>
</dbReference>
<comment type="cofactor">
    <cofactor evidence="7">
        <name>Mg(2+)</name>
        <dbReference type="ChEBI" id="CHEBI:18420"/>
    </cofactor>
</comment>
<evidence type="ECO:0000256" key="5">
    <source>
        <dbReference type="ARBA" id="ARBA00022842"/>
    </source>
</evidence>
<dbReference type="Proteomes" id="UP000192342">
    <property type="component" value="Unassembled WGS sequence"/>
</dbReference>
<dbReference type="Gene3D" id="3.30.460.10">
    <property type="entry name" value="Beta Polymerase, domain 2"/>
    <property type="match status" value="2"/>
</dbReference>
<keyword evidence="3 7" id="KW-0547">Nucleotide-binding</keyword>
<dbReference type="EMBL" id="AQQV01000001">
    <property type="protein sequence ID" value="ORE89009.1"/>
    <property type="molecule type" value="Genomic_DNA"/>
</dbReference>
<dbReference type="EC" id="2.7.7.89" evidence="7"/>
<keyword evidence="1 7" id="KW-0808">Transferase</keyword>
<dbReference type="SUPFAM" id="SSF81301">
    <property type="entry name" value="Nucleotidyltransferase"/>
    <property type="match status" value="2"/>
</dbReference>
<dbReference type="GO" id="GO:0005829">
    <property type="term" value="C:cytosol"/>
    <property type="evidence" value="ECO:0007669"/>
    <property type="project" value="TreeGrafter"/>
</dbReference>
<feature type="domain" description="Glutamate-ammonia ligase adenylyltransferase repeated" evidence="8">
    <location>
        <begin position="54"/>
        <end position="266"/>
    </location>
</feature>
<accession>A0A1Y1SII7</accession>
<keyword evidence="10" id="KW-0436">Ligase</keyword>
<evidence type="ECO:0000256" key="1">
    <source>
        <dbReference type="ARBA" id="ARBA00022679"/>
    </source>
</evidence>
<comment type="catalytic activity">
    <reaction evidence="7">
        <text>[glutamine synthetase]-L-tyrosine + ATP = [glutamine synthetase]-O(4)-(5'-adenylyl)-L-tyrosine + diphosphate</text>
        <dbReference type="Rhea" id="RHEA:18589"/>
        <dbReference type="Rhea" id="RHEA-COMP:10660"/>
        <dbReference type="Rhea" id="RHEA-COMP:10661"/>
        <dbReference type="ChEBI" id="CHEBI:30616"/>
        <dbReference type="ChEBI" id="CHEBI:33019"/>
        <dbReference type="ChEBI" id="CHEBI:46858"/>
        <dbReference type="ChEBI" id="CHEBI:83624"/>
        <dbReference type="EC" id="2.7.7.42"/>
    </reaction>
</comment>
<evidence type="ECO:0000256" key="4">
    <source>
        <dbReference type="ARBA" id="ARBA00022840"/>
    </source>
</evidence>
<dbReference type="HAMAP" id="MF_00802">
    <property type="entry name" value="GlnE"/>
    <property type="match status" value="1"/>
</dbReference>
<dbReference type="STRING" id="1317117.ATO7_04000"/>
<dbReference type="GO" id="GO:0005524">
    <property type="term" value="F:ATP binding"/>
    <property type="evidence" value="ECO:0007669"/>
    <property type="project" value="UniProtKB-UniRule"/>
</dbReference>
<dbReference type="GO" id="GO:0047388">
    <property type="term" value="F:[glutamine synthetase]-adenylyl-L-tyrosine phosphorylase activity"/>
    <property type="evidence" value="ECO:0007669"/>
    <property type="project" value="UniProtKB-EC"/>
</dbReference>
<dbReference type="SUPFAM" id="SSF81593">
    <property type="entry name" value="Nucleotidyltransferase substrate binding subunit/domain"/>
    <property type="match status" value="2"/>
</dbReference>
<dbReference type="InterPro" id="IPR043519">
    <property type="entry name" value="NT_sf"/>
</dbReference>
<keyword evidence="6 7" id="KW-0511">Multifunctional enzyme</keyword>
<evidence type="ECO:0000313" key="11">
    <source>
        <dbReference type="Proteomes" id="UP000192342"/>
    </source>
</evidence>
<evidence type="ECO:0000313" key="10">
    <source>
        <dbReference type="EMBL" id="ORE89009.1"/>
    </source>
</evidence>
<evidence type="ECO:0000256" key="2">
    <source>
        <dbReference type="ARBA" id="ARBA00022695"/>
    </source>
</evidence>
<evidence type="ECO:0000256" key="7">
    <source>
        <dbReference type="HAMAP-Rule" id="MF_00802"/>
    </source>
</evidence>
<protein>
    <recommendedName>
        <fullName evidence="7">Bifunctional glutamine synthetase adenylyltransferase/adenylyl-removing enzyme</fullName>
    </recommendedName>
    <alternativeName>
        <fullName evidence="7">ATP:glutamine synthetase adenylyltransferase</fullName>
    </alternativeName>
    <alternativeName>
        <fullName evidence="7">ATase</fullName>
    </alternativeName>
    <domain>
        <recommendedName>
            <fullName evidence="7">Glutamine synthetase adenylyl-L-tyrosine phosphorylase</fullName>
            <ecNumber evidence="7">2.7.7.89</ecNumber>
        </recommendedName>
        <alternativeName>
            <fullName evidence="7">Adenylyl removase</fullName>
            <shortName evidence="7">AR</shortName>
            <shortName evidence="7">AT-N</shortName>
        </alternativeName>
    </domain>
    <domain>
        <recommendedName>
            <fullName evidence="7">Glutamine synthetase adenylyl transferase</fullName>
            <ecNumber evidence="7">2.7.7.42</ecNumber>
        </recommendedName>
        <alternativeName>
            <fullName evidence="7">Adenylyl transferase</fullName>
            <shortName evidence="7">AT</shortName>
            <shortName evidence="7">AT-C</shortName>
        </alternativeName>
    </domain>
</protein>
<keyword evidence="2 7" id="KW-0548">Nucleotidyltransferase</keyword>